<reference evidence="3" key="1">
    <citation type="submission" date="2017-02" db="UniProtKB">
        <authorList>
            <consortium name="WormBaseParasite"/>
        </authorList>
    </citation>
    <scope>IDENTIFICATION</scope>
</reference>
<protein>
    <submittedName>
        <fullName evidence="3">Oxidoreductase</fullName>
    </submittedName>
</protein>
<reference evidence="1 2" key="2">
    <citation type="submission" date="2018-11" db="EMBL/GenBank/DDBJ databases">
        <authorList>
            <consortium name="Pathogen Informatics"/>
        </authorList>
    </citation>
    <scope>NUCLEOTIDE SEQUENCE [LARGE SCALE GENOMIC DNA]</scope>
    <source>
        <strain evidence="1 2">MHpl1</strain>
    </source>
</reference>
<dbReference type="EMBL" id="UZAF01017494">
    <property type="protein sequence ID" value="VDO42213.1"/>
    <property type="molecule type" value="Genomic_DNA"/>
</dbReference>
<dbReference type="WBParaSite" id="HPLM_0001120801-mRNA-1">
    <property type="protein sequence ID" value="HPLM_0001120801-mRNA-1"/>
    <property type="gene ID" value="HPLM_0001120801"/>
</dbReference>
<keyword evidence="2" id="KW-1185">Reference proteome</keyword>
<sequence length="76" mass="8823">MVGIGGRFESNSFIEDNYYRFDFVKNNCNCRSEPDNKRVITVQGVDVEEKAMAKAGDDERKVKLMAQREIDWVMID</sequence>
<evidence type="ECO:0000313" key="2">
    <source>
        <dbReference type="Proteomes" id="UP000268014"/>
    </source>
</evidence>
<evidence type="ECO:0000313" key="3">
    <source>
        <dbReference type="WBParaSite" id="HPLM_0001120801-mRNA-1"/>
    </source>
</evidence>
<accession>A0A0N4WJL3</accession>
<dbReference type="Proteomes" id="UP000268014">
    <property type="component" value="Unassembled WGS sequence"/>
</dbReference>
<name>A0A0N4WJL3_HAEPC</name>
<proteinExistence type="predicted"/>
<dbReference type="AlphaFoldDB" id="A0A0N4WJL3"/>
<evidence type="ECO:0000313" key="1">
    <source>
        <dbReference type="EMBL" id="VDO42213.1"/>
    </source>
</evidence>
<organism evidence="3">
    <name type="scientific">Haemonchus placei</name>
    <name type="common">Barber's pole worm</name>
    <dbReference type="NCBI Taxonomy" id="6290"/>
    <lineage>
        <taxon>Eukaryota</taxon>
        <taxon>Metazoa</taxon>
        <taxon>Ecdysozoa</taxon>
        <taxon>Nematoda</taxon>
        <taxon>Chromadorea</taxon>
        <taxon>Rhabditida</taxon>
        <taxon>Rhabditina</taxon>
        <taxon>Rhabditomorpha</taxon>
        <taxon>Strongyloidea</taxon>
        <taxon>Trichostrongylidae</taxon>
        <taxon>Haemonchus</taxon>
    </lineage>
</organism>
<gene>
    <name evidence="1" type="ORF">HPLM_LOCUS11200</name>
</gene>